<feature type="domain" description="EF-hand" evidence="23">
    <location>
        <begin position="859"/>
        <end position="894"/>
    </location>
</feature>
<dbReference type="Gene3D" id="1.10.640.10">
    <property type="entry name" value="Haem peroxidase domain superfamily, animal type"/>
    <property type="match status" value="1"/>
</dbReference>
<feature type="chain" id="PRO_5044835760" description="NAD(P)H oxidase (H2O2-forming)" evidence="22">
    <location>
        <begin position="24"/>
        <end position="1565"/>
    </location>
</feature>
<feature type="transmembrane region" description="Helical" evidence="21">
    <location>
        <begin position="1234"/>
        <end position="1251"/>
    </location>
</feature>
<feature type="domain" description="FAD-binding FR-type" evidence="24">
    <location>
        <begin position="1284"/>
        <end position="1389"/>
    </location>
</feature>
<dbReference type="InterPro" id="IPR013130">
    <property type="entry name" value="Fe3_Rdtase_TM_dom"/>
</dbReference>
<evidence type="ECO:0000256" key="8">
    <source>
        <dbReference type="ARBA" id="ARBA00022729"/>
    </source>
</evidence>
<keyword evidence="17" id="KW-0376">Hydrogen peroxide</keyword>
<comment type="catalytic activity">
    <reaction evidence="18">
        <text>NADH + O2 + H(+) = H2O2 + NAD(+)</text>
        <dbReference type="Rhea" id="RHEA:11264"/>
        <dbReference type="ChEBI" id="CHEBI:15378"/>
        <dbReference type="ChEBI" id="CHEBI:15379"/>
        <dbReference type="ChEBI" id="CHEBI:16240"/>
        <dbReference type="ChEBI" id="CHEBI:57540"/>
        <dbReference type="ChEBI" id="CHEBI:57945"/>
        <dbReference type="EC" id="1.6.3.1"/>
    </reaction>
</comment>
<feature type="transmembrane region" description="Helical" evidence="21">
    <location>
        <begin position="1263"/>
        <end position="1280"/>
    </location>
</feature>
<comment type="caution">
    <text evidence="25">The sequence shown here is derived from an EMBL/GenBank/DDBJ whole genome shotgun (WGS) entry which is preliminary data.</text>
</comment>
<feature type="transmembrane region" description="Helical" evidence="21">
    <location>
        <begin position="1199"/>
        <end position="1222"/>
    </location>
</feature>
<dbReference type="PANTHER" id="PTHR11972:SF208">
    <property type="entry name" value="DUAL OXIDASE-LIKE PROTEIN"/>
    <property type="match status" value="1"/>
</dbReference>
<feature type="domain" description="EF-hand" evidence="23">
    <location>
        <begin position="895"/>
        <end position="930"/>
    </location>
</feature>
<keyword evidence="5" id="KW-0285">Flavoprotein</keyword>
<evidence type="ECO:0000256" key="2">
    <source>
        <dbReference type="ARBA" id="ARBA00005644"/>
    </source>
</evidence>
<dbReference type="GO" id="GO:0009886">
    <property type="term" value="P:post-embryonic animal morphogenesis"/>
    <property type="evidence" value="ECO:0007669"/>
    <property type="project" value="UniProtKB-ARBA"/>
</dbReference>
<evidence type="ECO:0000256" key="14">
    <source>
        <dbReference type="ARBA" id="ARBA00023002"/>
    </source>
</evidence>
<evidence type="ECO:0000259" key="24">
    <source>
        <dbReference type="PROSITE" id="PS51384"/>
    </source>
</evidence>
<feature type="binding site" description="axial binding residue" evidence="20">
    <location>
        <position position="357"/>
    </location>
    <ligand>
        <name>heme b</name>
        <dbReference type="ChEBI" id="CHEBI:60344"/>
    </ligand>
    <ligandPart>
        <name>Fe</name>
        <dbReference type="ChEBI" id="CHEBI:18248"/>
    </ligandPart>
</feature>
<name>A0ABD3VW93_SINWO</name>
<proteinExistence type="inferred from homology"/>
<keyword evidence="8 22" id="KW-0732">Signal</keyword>
<evidence type="ECO:0000256" key="21">
    <source>
        <dbReference type="SAM" id="Phobius"/>
    </source>
</evidence>
<dbReference type="GO" id="GO:0016324">
    <property type="term" value="C:apical plasma membrane"/>
    <property type="evidence" value="ECO:0007669"/>
    <property type="project" value="UniProtKB-SubCell"/>
</dbReference>
<keyword evidence="26" id="KW-1185">Reference proteome</keyword>
<evidence type="ECO:0000256" key="6">
    <source>
        <dbReference type="ARBA" id="ARBA00022692"/>
    </source>
</evidence>
<dbReference type="InterPro" id="IPR050369">
    <property type="entry name" value="RBOH/FRE"/>
</dbReference>
<dbReference type="PROSITE" id="PS50292">
    <property type="entry name" value="PEROXIDASE_3"/>
    <property type="match status" value="1"/>
</dbReference>
<dbReference type="InterPro" id="IPR039261">
    <property type="entry name" value="FNR_nucleotide-bd"/>
</dbReference>
<feature type="transmembrane region" description="Helical" evidence="21">
    <location>
        <begin position="1061"/>
        <end position="1082"/>
    </location>
</feature>
<dbReference type="InterPro" id="IPR011992">
    <property type="entry name" value="EF-hand-dom_pair"/>
</dbReference>
<dbReference type="SUPFAM" id="SSF47473">
    <property type="entry name" value="EF-hand"/>
    <property type="match status" value="1"/>
</dbReference>
<dbReference type="GO" id="GO:0042742">
    <property type="term" value="P:defense response to bacterium"/>
    <property type="evidence" value="ECO:0007669"/>
    <property type="project" value="UniProtKB-ARBA"/>
</dbReference>
<evidence type="ECO:0000313" key="25">
    <source>
        <dbReference type="EMBL" id="KAL3865881.1"/>
    </source>
</evidence>
<keyword evidence="11" id="KW-0106">Calcium</keyword>
<feature type="signal peptide" evidence="22">
    <location>
        <begin position="1"/>
        <end position="23"/>
    </location>
</feature>
<evidence type="ECO:0000256" key="9">
    <source>
        <dbReference type="ARBA" id="ARBA00022737"/>
    </source>
</evidence>
<dbReference type="PROSITE" id="PS00018">
    <property type="entry name" value="EF_HAND_1"/>
    <property type="match status" value="1"/>
</dbReference>
<dbReference type="CDD" id="cd06186">
    <property type="entry name" value="NOX_Duox_like_FAD_NADP"/>
    <property type="match status" value="1"/>
</dbReference>
<evidence type="ECO:0000256" key="1">
    <source>
        <dbReference type="ARBA" id="ARBA00004424"/>
    </source>
</evidence>
<keyword evidence="10" id="KW-0274">FAD</keyword>
<evidence type="ECO:0000256" key="7">
    <source>
        <dbReference type="ARBA" id="ARBA00022723"/>
    </source>
</evidence>
<dbReference type="Gene3D" id="1.10.238.10">
    <property type="entry name" value="EF-hand"/>
    <property type="match status" value="1"/>
</dbReference>
<keyword evidence="15 21" id="KW-0472">Membrane</keyword>
<dbReference type="PANTHER" id="PTHR11972">
    <property type="entry name" value="NADPH OXIDASE"/>
    <property type="match status" value="1"/>
</dbReference>
<dbReference type="Pfam" id="PF08022">
    <property type="entry name" value="FAD_binding_8"/>
    <property type="match status" value="1"/>
</dbReference>
<dbReference type="CDD" id="cd00051">
    <property type="entry name" value="EFh"/>
    <property type="match status" value="1"/>
</dbReference>
<dbReference type="InterPro" id="IPR037120">
    <property type="entry name" value="Haem_peroxidase_sf_animal"/>
</dbReference>
<dbReference type="Pfam" id="PF03098">
    <property type="entry name" value="An_peroxidase"/>
    <property type="match status" value="1"/>
</dbReference>
<dbReference type="InterPro" id="IPR019791">
    <property type="entry name" value="Haem_peroxidase_animal"/>
</dbReference>
<dbReference type="EMBL" id="JBJQND010000009">
    <property type="protein sequence ID" value="KAL3865881.1"/>
    <property type="molecule type" value="Genomic_DNA"/>
</dbReference>
<evidence type="ECO:0000259" key="23">
    <source>
        <dbReference type="PROSITE" id="PS50222"/>
    </source>
</evidence>
<dbReference type="Pfam" id="PF08030">
    <property type="entry name" value="NAD_binding_6"/>
    <property type="match status" value="1"/>
</dbReference>
<comment type="catalytic activity">
    <reaction evidence="19">
        <text>NADPH + O2 + H(+) = H2O2 + NADP(+)</text>
        <dbReference type="Rhea" id="RHEA:11260"/>
        <dbReference type="ChEBI" id="CHEBI:15378"/>
        <dbReference type="ChEBI" id="CHEBI:15379"/>
        <dbReference type="ChEBI" id="CHEBI:16240"/>
        <dbReference type="ChEBI" id="CHEBI:57783"/>
        <dbReference type="ChEBI" id="CHEBI:58349"/>
        <dbReference type="EC" id="1.6.3.1"/>
    </reaction>
</comment>
<keyword evidence="7 20" id="KW-0479">Metal-binding</keyword>
<dbReference type="InterPro" id="IPR017927">
    <property type="entry name" value="FAD-bd_FR_type"/>
</dbReference>
<evidence type="ECO:0000256" key="10">
    <source>
        <dbReference type="ARBA" id="ARBA00022827"/>
    </source>
</evidence>
<evidence type="ECO:0000256" key="22">
    <source>
        <dbReference type="SAM" id="SignalP"/>
    </source>
</evidence>
<dbReference type="SFLD" id="SFLDG01168">
    <property type="entry name" value="Ferric_reductase_subgroup_(FRE"/>
    <property type="match status" value="1"/>
</dbReference>
<keyword evidence="20" id="KW-0349">Heme</keyword>
<keyword evidence="12" id="KW-0521">NADP</keyword>
<accession>A0ABD3VW93</accession>
<dbReference type="SUPFAM" id="SSF63380">
    <property type="entry name" value="Riboflavin synthase domain-like"/>
    <property type="match status" value="1"/>
</dbReference>
<keyword evidence="13 21" id="KW-1133">Transmembrane helix</keyword>
<feature type="transmembrane region" description="Helical" evidence="21">
    <location>
        <begin position="1148"/>
        <end position="1169"/>
    </location>
</feature>
<organism evidence="25 26">
    <name type="scientific">Sinanodonta woodiana</name>
    <name type="common">Chinese pond mussel</name>
    <name type="synonym">Anodonta woodiana</name>
    <dbReference type="NCBI Taxonomy" id="1069815"/>
    <lineage>
        <taxon>Eukaryota</taxon>
        <taxon>Metazoa</taxon>
        <taxon>Spiralia</taxon>
        <taxon>Lophotrochozoa</taxon>
        <taxon>Mollusca</taxon>
        <taxon>Bivalvia</taxon>
        <taxon>Autobranchia</taxon>
        <taxon>Heteroconchia</taxon>
        <taxon>Palaeoheterodonta</taxon>
        <taxon>Unionida</taxon>
        <taxon>Unionoidea</taxon>
        <taxon>Unionidae</taxon>
        <taxon>Unioninae</taxon>
        <taxon>Sinanodonta</taxon>
    </lineage>
</organism>
<evidence type="ECO:0000256" key="20">
    <source>
        <dbReference type="PIRSR" id="PIRSR619791-2"/>
    </source>
</evidence>
<feature type="transmembrane region" description="Helical" evidence="21">
    <location>
        <begin position="1094"/>
        <end position="1119"/>
    </location>
</feature>
<evidence type="ECO:0000256" key="11">
    <source>
        <dbReference type="ARBA" id="ARBA00022837"/>
    </source>
</evidence>
<dbReference type="SMART" id="SM00054">
    <property type="entry name" value="EFh"/>
    <property type="match status" value="2"/>
</dbReference>
<reference evidence="25 26" key="1">
    <citation type="submission" date="2024-11" db="EMBL/GenBank/DDBJ databases">
        <title>Chromosome-level genome assembly of the freshwater bivalve Anodonta woodiana.</title>
        <authorList>
            <person name="Chen X."/>
        </authorList>
    </citation>
    <scope>NUCLEOTIDE SEQUENCE [LARGE SCALE GENOMIC DNA]</scope>
    <source>
        <strain evidence="25">MN2024</strain>
        <tissue evidence="25">Gills</tissue>
    </source>
</reference>
<dbReference type="CDD" id="cd09820">
    <property type="entry name" value="dual_peroxidase_like"/>
    <property type="match status" value="1"/>
</dbReference>
<dbReference type="FunFam" id="2.40.30.10:FF:000059">
    <property type="entry name" value="dual oxidase isoform X1"/>
    <property type="match status" value="1"/>
</dbReference>
<dbReference type="GO" id="GO:0042744">
    <property type="term" value="P:hydrogen peroxide catabolic process"/>
    <property type="evidence" value="ECO:0007669"/>
    <property type="project" value="UniProtKB-KW"/>
</dbReference>
<dbReference type="PROSITE" id="PS50222">
    <property type="entry name" value="EF_HAND_2"/>
    <property type="match status" value="2"/>
</dbReference>
<dbReference type="InterPro" id="IPR013121">
    <property type="entry name" value="Fe_red_NAD-bd_6"/>
</dbReference>
<dbReference type="InterPro" id="IPR013112">
    <property type="entry name" value="FAD-bd_8"/>
</dbReference>
<dbReference type="Gene3D" id="3.40.50.80">
    <property type="entry name" value="Nucleotide-binding domain of ferredoxin-NADP reductase (FNR) module"/>
    <property type="match status" value="1"/>
</dbReference>
<evidence type="ECO:0000256" key="12">
    <source>
        <dbReference type="ARBA" id="ARBA00022857"/>
    </source>
</evidence>
<dbReference type="SFLD" id="SFLDS00052">
    <property type="entry name" value="Ferric_Reductase_Domain"/>
    <property type="match status" value="1"/>
</dbReference>
<evidence type="ECO:0000256" key="16">
    <source>
        <dbReference type="ARBA" id="ARBA00023180"/>
    </source>
</evidence>
<comment type="subcellular location">
    <subcellularLocation>
        <location evidence="1">Apical cell membrane</location>
        <topology evidence="1">Multi-pass membrane protein</topology>
    </subcellularLocation>
</comment>
<dbReference type="GO" id="GO:0042303">
    <property type="term" value="P:molting cycle"/>
    <property type="evidence" value="ECO:0007669"/>
    <property type="project" value="UniProtKB-ARBA"/>
</dbReference>
<evidence type="ECO:0000256" key="3">
    <source>
        <dbReference type="ARBA" id="ARBA00012698"/>
    </source>
</evidence>
<dbReference type="GO" id="GO:0016174">
    <property type="term" value="F:NAD(P)H oxidase H2O2-forming activity"/>
    <property type="evidence" value="ECO:0007669"/>
    <property type="project" value="UniProtKB-EC"/>
</dbReference>
<dbReference type="SUPFAM" id="SSF52343">
    <property type="entry name" value="Ferredoxin reductase-like, C-terminal NADP-linked domain"/>
    <property type="match status" value="1"/>
</dbReference>
<evidence type="ECO:0000256" key="18">
    <source>
        <dbReference type="ARBA" id="ARBA00047455"/>
    </source>
</evidence>
<evidence type="ECO:0000256" key="5">
    <source>
        <dbReference type="ARBA" id="ARBA00022630"/>
    </source>
</evidence>
<dbReference type="EC" id="1.6.3.1" evidence="3"/>
<comment type="similarity">
    <text evidence="2">In the N-terminal section; belongs to the peroxidase family.</text>
</comment>
<evidence type="ECO:0000256" key="4">
    <source>
        <dbReference type="ARBA" id="ARBA00022559"/>
    </source>
</evidence>
<dbReference type="InterPro" id="IPR002048">
    <property type="entry name" value="EF_hand_dom"/>
</dbReference>
<dbReference type="Proteomes" id="UP001634394">
    <property type="component" value="Unassembled WGS sequence"/>
</dbReference>
<dbReference type="SUPFAM" id="SSF48113">
    <property type="entry name" value="Heme-dependent peroxidases"/>
    <property type="match status" value="1"/>
</dbReference>
<dbReference type="Pfam" id="PF01794">
    <property type="entry name" value="Ferric_reduct"/>
    <property type="match status" value="1"/>
</dbReference>
<evidence type="ECO:0000256" key="19">
    <source>
        <dbReference type="ARBA" id="ARBA00048762"/>
    </source>
</evidence>
<keyword evidence="14" id="KW-0560">Oxidoreductase</keyword>
<feature type="transmembrane region" description="Helical" evidence="21">
    <location>
        <begin position="639"/>
        <end position="662"/>
    </location>
</feature>
<evidence type="ECO:0000256" key="17">
    <source>
        <dbReference type="ARBA" id="ARBA00023324"/>
    </source>
</evidence>
<dbReference type="InterPro" id="IPR010255">
    <property type="entry name" value="Haem_peroxidase_sf"/>
</dbReference>
<dbReference type="GO" id="GO:0046872">
    <property type="term" value="F:metal ion binding"/>
    <property type="evidence" value="ECO:0007669"/>
    <property type="project" value="UniProtKB-KW"/>
</dbReference>
<keyword evidence="9" id="KW-0677">Repeat</keyword>
<evidence type="ECO:0000313" key="26">
    <source>
        <dbReference type="Proteomes" id="UP001634394"/>
    </source>
</evidence>
<dbReference type="FunFam" id="3.40.50.80:FF:000020">
    <property type="entry name" value="Dual oxidase 1"/>
    <property type="match status" value="1"/>
</dbReference>
<evidence type="ECO:0000256" key="13">
    <source>
        <dbReference type="ARBA" id="ARBA00022989"/>
    </source>
</evidence>
<keyword evidence="6 21" id="KW-0812">Transmembrane</keyword>
<dbReference type="InterPro" id="IPR017938">
    <property type="entry name" value="Riboflavin_synthase-like_b-brl"/>
</dbReference>
<dbReference type="InterPro" id="IPR018247">
    <property type="entry name" value="EF_Hand_1_Ca_BS"/>
</dbReference>
<dbReference type="SFLD" id="SFLDG01169">
    <property type="entry name" value="NADPH_oxidase_subgroup_(NOX)"/>
    <property type="match status" value="1"/>
</dbReference>
<sequence>MCNIKFLCHASAALLVIVSTANSGKEFEVTPQDGWYNNLIHPDWGTIDGQLLRRSPAAFSDGVYEPSGKDRPNPFIISKEVHDGPAGLGSLRNRTAFLVYFGQQVVEEILDAQRPGCPREFINIPVPPGHDYDPERKGNIEMPVQRTRYDQRTGISPNNPRQQLNEITPYLDGGLTYGTSKAWTDALREFKNGPLRGRLAALDPYADIKDSFPAQNSIRLPMANPPPPREHDLKPVKRFWKLGNPRGNENPFLLTFGILWFRWHNYIANKTATEHPDYTDEEVFNIARKFVIAHHQKIVMYNWLPTWLGLNENLEKIHEIPPYKRRPNDTFLFDSYDPNIHPGIAAEFQSAAMRFGHTLVTPGTWIRDNKCEFKKLKLNIPGSPSNVHALRLCNTFWNPQEFVSEPNALDELIMGLTSTLSEREDHIVVPDLRKHLFGPLDFSRRDLIALNIQRARDHGLPDYNTIREAYGLPRRQAWEEINNFTFSNGTLYMEEPIRNLRRVYGNTSKPDNVDLFPAGLLETTPEGVGETFRTIILDQFLRIRHSDRFWFENTKNGLFTEDEIQGIWNVTIYDIVTKVTHIGPNDIQRNPFLLTDSPCPQPKQLVADGNDTFNDTDNTLVIEQCTPLKHFDYFAGSHVSFILTFLCLGLCVPIAFGILVVLAKYRTTSKRKTSTHNEPRKEDPDTFLMTEWTGPKDGERKIKTKFDLVRKKIHIVDRQKRPLRMIDLRRTTGKVHLRISNDKNRTLISIRVPGEIDLVLRFADEGYRDEFLDDLTKFLQNVGLGIEEHNFSEAIILKETETKENRKKLLDKVFRVICMQAFKESYETVNLQLDNKSANDISRIQLTRTEFADALGLRNNSVFVRNMFLMVDKDKNGFISFREFLDMFVIMARGNAAEKARFLFNMNDFKGQGYLTKADFCKMIKSILDLSDSSLSDDQFNQLIDTLYCQAGLRDTDNMNFDTFKKMFASDEYEQIFEKATLPLDGKTKLQGLTKSIRSRRQTFFDGFSLDPDNTASPHATLSRRKSRVTIKTRQKEQPKTKWEKRKSACFHWVENYRLQIFWLTLYVLITIAIFVERAYYYSYEREDSGLRKIAGYGVTVTRGAASVMMWTFSSLLVTMSRNTITFLRETFFHRFIPFDSIHAMHKIIAWIALIFTVVHCIGHGINFYHISTHASVDMNCQFTEYFRATDVLASFHYWAWQTITGLTGIGLVLIIIIMYVFALPYARRHVFRAFWITHNLYVLLYVFMIMHGLGRLVQDPLFYYYLLGPLVLFVLDKLVSVSRKKIPIRVKKAELLPSDVTGLTFKRPLNFEYKSGQWVRIACQKIGENEYHPFTLTSAPHEEHLSLHIRAVGPWTRNLRQTYDFNNRGDKPLPMLYLDGPFGEGHQDWYRFRVSVLVGGGIGVTPFASILKDIAHKSKIGAKFPCEKVYFLWVTRTQKQFEWLTDIIQEVENEDKRNIVSTHIFITQFQQKYDLRTTMLYICERHFQKIAGRSLFTGLKAVTHFGRPEFVDFFRSLHYEHPDVKQIGVFSCGPPPMTLTVEAACSEVKQYENFPSYQHHFENF</sequence>
<dbReference type="InterPro" id="IPR034821">
    <property type="entry name" value="DUOX_peroxidase"/>
</dbReference>
<keyword evidence="20" id="KW-0408">Iron</keyword>
<dbReference type="PROSITE" id="PS51384">
    <property type="entry name" value="FAD_FR"/>
    <property type="match status" value="1"/>
</dbReference>
<keyword evidence="4" id="KW-0575">Peroxidase</keyword>
<evidence type="ECO:0000256" key="15">
    <source>
        <dbReference type="ARBA" id="ARBA00023136"/>
    </source>
</evidence>
<protein>
    <recommendedName>
        <fullName evidence="3">NAD(P)H oxidase (H2O2-forming)</fullName>
        <ecNumber evidence="3">1.6.3.1</ecNumber>
    </recommendedName>
</protein>
<dbReference type="GO" id="GO:0004601">
    <property type="term" value="F:peroxidase activity"/>
    <property type="evidence" value="ECO:0007669"/>
    <property type="project" value="UniProtKB-KW"/>
</dbReference>
<keyword evidence="16" id="KW-0325">Glycoprotein</keyword>
<gene>
    <name evidence="25" type="ORF">ACJMK2_043230</name>
</gene>
<dbReference type="GO" id="GO:0016175">
    <property type="term" value="F:superoxide-generating NAD(P)H oxidase activity"/>
    <property type="evidence" value="ECO:0007669"/>
    <property type="project" value="UniProtKB-ARBA"/>
</dbReference>
<dbReference type="Gene3D" id="2.40.30.10">
    <property type="entry name" value="Translation factors"/>
    <property type="match status" value="1"/>
</dbReference>